<dbReference type="Ensembl" id="ENSCAFT00020016896.1">
    <property type="protein sequence ID" value="ENSCAFP00020014526.1"/>
    <property type="gene ID" value="ENSCAFG00020011745.1"/>
</dbReference>
<reference evidence="1" key="1">
    <citation type="submission" date="2025-08" db="UniProtKB">
        <authorList>
            <consortium name="Ensembl"/>
        </authorList>
    </citation>
    <scope>IDENTIFICATION</scope>
</reference>
<keyword evidence="2" id="KW-1185">Reference proteome</keyword>
<dbReference type="GeneTree" id="ENSGT00910000148718"/>
<evidence type="ECO:0000313" key="2">
    <source>
        <dbReference type="Proteomes" id="UP000694391"/>
    </source>
</evidence>
<organism evidence="1 2">
    <name type="scientific">Canis lupus dingo</name>
    <name type="common">dingo</name>
    <dbReference type="NCBI Taxonomy" id="286419"/>
    <lineage>
        <taxon>Eukaryota</taxon>
        <taxon>Metazoa</taxon>
        <taxon>Chordata</taxon>
        <taxon>Craniata</taxon>
        <taxon>Vertebrata</taxon>
        <taxon>Euteleostomi</taxon>
        <taxon>Mammalia</taxon>
        <taxon>Eutheria</taxon>
        <taxon>Laurasiatheria</taxon>
        <taxon>Carnivora</taxon>
        <taxon>Caniformia</taxon>
        <taxon>Canidae</taxon>
        <taxon>Canis</taxon>
    </lineage>
</organism>
<reference evidence="1" key="2">
    <citation type="submission" date="2025-09" db="UniProtKB">
        <authorList>
            <consortium name="Ensembl"/>
        </authorList>
    </citation>
    <scope>IDENTIFICATION</scope>
</reference>
<accession>A0A8C0KCG7</accession>
<sequence length="91" mass="10934">MELEPELLLPEAQESMEAAQSYRWELGQRLQGLQEAWRQIKESASQTRDENRMKNYGTLPKRPHTFSWTAYQKCLYWLMCLVCLLSWMTQF</sequence>
<evidence type="ECO:0000313" key="1">
    <source>
        <dbReference type="Ensembl" id="ENSCAFP00020014526.1"/>
    </source>
</evidence>
<proteinExistence type="predicted"/>
<dbReference type="AlphaFoldDB" id="A0A8C0KCG7"/>
<name>A0A8C0KCG7_CANLU</name>
<protein>
    <submittedName>
        <fullName evidence="1">Uncharacterized protein</fullName>
    </submittedName>
</protein>
<dbReference type="Proteomes" id="UP000694391">
    <property type="component" value="Unplaced"/>
</dbReference>